<evidence type="ECO:0000313" key="1">
    <source>
        <dbReference type="EMBL" id="TBU80274.1"/>
    </source>
</evidence>
<gene>
    <name evidence="1" type="ORF">DNK06_10900</name>
</gene>
<evidence type="ECO:0000313" key="2">
    <source>
        <dbReference type="Proteomes" id="UP000292302"/>
    </source>
</evidence>
<organism evidence="1 2">
    <name type="scientific">Phytopseudomonas daroniae</name>
    <dbReference type="NCBI Taxonomy" id="2487519"/>
    <lineage>
        <taxon>Bacteria</taxon>
        <taxon>Pseudomonadati</taxon>
        <taxon>Pseudomonadota</taxon>
        <taxon>Gammaproteobacteria</taxon>
        <taxon>Pseudomonadales</taxon>
        <taxon>Pseudomonadaceae</taxon>
        <taxon>Phytopseudomonas</taxon>
    </lineage>
</organism>
<dbReference type="AlphaFoldDB" id="A0A4Q9QMV7"/>
<keyword evidence="2" id="KW-1185">Reference proteome</keyword>
<reference evidence="1 2" key="1">
    <citation type="submission" date="2018-06" db="EMBL/GenBank/DDBJ databases">
        <title>Three novel Pseudomonas species isolated from symptomatic oak.</title>
        <authorList>
            <person name="Bueno-Gonzalez V."/>
            <person name="Brady C."/>
        </authorList>
    </citation>
    <scope>NUCLEOTIDE SEQUENCE [LARGE SCALE GENOMIC DNA]</scope>
    <source>
        <strain evidence="1 2">P9A</strain>
    </source>
</reference>
<dbReference type="Proteomes" id="UP000292302">
    <property type="component" value="Unassembled WGS sequence"/>
</dbReference>
<dbReference type="EMBL" id="QJUI01000008">
    <property type="protein sequence ID" value="TBU80274.1"/>
    <property type="molecule type" value="Genomic_DNA"/>
</dbReference>
<protein>
    <submittedName>
        <fullName evidence="1">Uncharacterized protein</fullName>
    </submittedName>
</protein>
<name>A0A4Q9QMV7_9GAMM</name>
<sequence length="72" mass="7821">MSGTARRLAADHTRANLRCKPQALPVVARGHASRPLKNVCEAASARQKQAKKRSLLAVNEHFEPVFNAAMAT</sequence>
<comment type="caution">
    <text evidence="1">The sequence shown here is derived from an EMBL/GenBank/DDBJ whole genome shotgun (WGS) entry which is preliminary data.</text>
</comment>
<proteinExistence type="predicted"/>
<accession>A0A4Q9QMV7</accession>